<comment type="subunit">
    <text evidence="11">Heterodimer of a large membrane-associated beta subunit and a small pyruvoyl-containing alpha subunit.</text>
</comment>
<dbReference type="AlphaFoldDB" id="A0A1G8CU18"/>
<dbReference type="GO" id="GO:0004609">
    <property type="term" value="F:phosphatidylserine decarboxylase activity"/>
    <property type="evidence" value="ECO:0007669"/>
    <property type="project" value="UniProtKB-UniRule"/>
</dbReference>
<evidence type="ECO:0000313" key="12">
    <source>
        <dbReference type="EMBL" id="SDH48966.1"/>
    </source>
</evidence>
<dbReference type="EC" id="4.1.1.65" evidence="11"/>
<dbReference type="InterPro" id="IPR003817">
    <property type="entry name" value="PS_Dcarbxylase"/>
</dbReference>
<keyword evidence="10 11" id="KW-0670">Pyruvate</keyword>
<keyword evidence="7 11" id="KW-0594">Phospholipid biosynthesis</keyword>
<reference evidence="13" key="1">
    <citation type="submission" date="2016-10" db="EMBL/GenBank/DDBJ databases">
        <authorList>
            <person name="Varghese N."/>
            <person name="Submissions S."/>
        </authorList>
    </citation>
    <scope>NUCLEOTIDE SEQUENCE [LARGE SCALE GENOMIC DNA]</scope>
    <source>
        <strain evidence="13">CGMCC 1.2747</strain>
    </source>
</reference>
<proteinExistence type="inferred from homology"/>
<keyword evidence="2 11" id="KW-0444">Lipid biosynthesis</keyword>
<evidence type="ECO:0000256" key="4">
    <source>
        <dbReference type="ARBA" id="ARBA00023098"/>
    </source>
</evidence>
<feature type="active site" description="Charge relay system; for autoendoproteolytic cleavage activity" evidence="11">
    <location>
        <position position="284"/>
    </location>
</feature>
<evidence type="ECO:0000256" key="7">
    <source>
        <dbReference type="ARBA" id="ARBA00023209"/>
    </source>
</evidence>
<feature type="active site" description="Schiff-base intermediate with substrate; via pyruvic acid; for decarboxylase activity" evidence="11">
    <location>
        <position position="284"/>
    </location>
</feature>
<keyword evidence="4 11" id="KW-0443">Lipid metabolism</keyword>
<dbReference type="HAMAP" id="MF_00663">
    <property type="entry name" value="PS_decarb_PSD_B_type2"/>
    <property type="match status" value="1"/>
</dbReference>
<evidence type="ECO:0000256" key="5">
    <source>
        <dbReference type="ARBA" id="ARBA00023136"/>
    </source>
</evidence>
<sequence length="326" mass="36712">MKITKTKKSWGIILLLFVLIALFAIFPVPPQAPIQYYDRETGVLNTEKVAAEKWLVWLYNNPVGEATLWALVKRKLVSSLYGNKMDRPSSAKKIQPFIAEFDIDRSSFQKQEFLSFNDFFTRKLKNNARPVDSTLTSIVSPADGKILAYADISNSDFIIKGYRFDILSFLNNAELAKKYIDGGLVIIRLAPADYHRFHFPISGNVSSNTRIDGEYYSVNPLALRKMTEIFCLNKREFTIVTNPLFGDVVIAEVGATMVGSIVQTHKGDFVNKGDEKGYFKFGGSTVVLLFEKNKINIDADLLLNTLKGHETFVKVGERIGVSMTRP</sequence>
<keyword evidence="3 11" id="KW-0210">Decarboxylase</keyword>
<comment type="similarity">
    <text evidence="11">Belongs to the phosphatidylserine decarboxylase family. PSD-B subfamily. Prokaryotic type II sub-subfamily.</text>
</comment>
<dbReference type="RefSeq" id="WP_091257473.1">
    <property type="nucleotide sequence ID" value="NZ_FNDB01000008.1"/>
</dbReference>
<comment type="function">
    <text evidence="11">Catalyzes the formation of phosphatidylethanolamine (PtdEtn) from phosphatidylserine (PtdSer).</text>
</comment>
<accession>A0A1G8CU18</accession>
<evidence type="ECO:0000256" key="2">
    <source>
        <dbReference type="ARBA" id="ARBA00022516"/>
    </source>
</evidence>
<evidence type="ECO:0000256" key="10">
    <source>
        <dbReference type="ARBA" id="ARBA00023317"/>
    </source>
</evidence>
<gene>
    <name evidence="11" type="primary">psd</name>
    <name evidence="12" type="ORF">SAMN04488062_10894</name>
</gene>
<dbReference type="STRING" id="178355.SAMN04488062_10894"/>
<evidence type="ECO:0000313" key="13">
    <source>
        <dbReference type="Proteomes" id="UP000199274"/>
    </source>
</evidence>
<comment type="subcellular location">
    <subcellularLocation>
        <location evidence="11">Cell membrane</location>
        <topology evidence="11">Peripheral membrane protein</topology>
    </subcellularLocation>
</comment>
<dbReference type="NCBIfam" id="TIGR00163">
    <property type="entry name" value="PS_decarb"/>
    <property type="match status" value="1"/>
</dbReference>
<protein>
    <recommendedName>
        <fullName evidence="11">Phosphatidylserine decarboxylase proenzyme</fullName>
        <ecNumber evidence="11">4.1.1.65</ecNumber>
    </recommendedName>
    <component>
        <recommendedName>
            <fullName evidence="11">Phosphatidylserine decarboxylase alpha chain</fullName>
        </recommendedName>
    </component>
    <component>
        <recommendedName>
            <fullName evidence="11">Phosphatidylserine decarboxylase beta chain</fullName>
        </recommendedName>
    </component>
</protein>
<dbReference type="InterPro" id="IPR033177">
    <property type="entry name" value="PSD-B"/>
</dbReference>
<feature type="active site" description="Charge relay system; for autoendoproteolytic cleavage activity" evidence="11">
    <location>
        <position position="143"/>
    </location>
</feature>
<dbReference type="GO" id="GO:0006646">
    <property type="term" value="P:phosphatidylethanolamine biosynthetic process"/>
    <property type="evidence" value="ECO:0007669"/>
    <property type="project" value="UniProtKB-UniRule"/>
</dbReference>
<keyword evidence="9 11" id="KW-1208">Phospholipid metabolism</keyword>
<comment type="PTM">
    <text evidence="11">Is synthesized initially as an inactive proenzyme. Formation of the active enzyme involves a self-maturation process in which the active site pyruvoyl group is generated from an internal serine residue via an autocatalytic post-translational modification. Two non-identical subunits are generated from the proenzyme in this reaction, and the pyruvate is formed at the N-terminus of the alpha chain, which is derived from the carboxyl end of the proenzyme. The autoendoproteolytic cleavage occurs by a canonical serine protease mechanism, in which the side chain hydroxyl group of the serine supplies its oxygen atom to form the C-terminus of the beta chain, while the remainder of the serine residue undergoes an oxidative deamination to produce ammonia and the pyruvoyl prosthetic group on the alpha chain. During this reaction, the Ser that is part of the protease active site of the proenzyme becomes the pyruvoyl prosthetic group, which constitutes an essential element of the active site of the mature decarboxylase.</text>
</comment>
<keyword evidence="6 11" id="KW-0865">Zymogen</keyword>
<comment type="pathway">
    <text evidence="11">Phospholipid metabolism; phosphatidylethanolamine biosynthesis; phosphatidylethanolamine from CDP-diacylglycerol: step 2/2.</text>
</comment>
<dbReference type="OrthoDB" id="9802030at2"/>
<dbReference type="UniPathway" id="UPA00558">
    <property type="reaction ID" value="UER00616"/>
</dbReference>
<dbReference type="PANTHER" id="PTHR10067:SF17">
    <property type="entry name" value="PHOSPHATIDYLSERINE DECARBOXYLASE PROENZYME 2"/>
    <property type="match status" value="1"/>
</dbReference>
<feature type="chain" id="PRO_5023301261" description="Phosphatidylserine decarboxylase beta chain" evidence="11">
    <location>
        <begin position="1"/>
        <end position="283"/>
    </location>
</feature>
<dbReference type="InterPro" id="IPR033179">
    <property type="entry name" value="PSD_type2_pro"/>
</dbReference>
<evidence type="ECO:0000256" key="6">
    <source>
        <dbReference type="ARBA" id="ARBA00023145"/>
    </source>
</evidence>
<keyword evidence="5 11" id="KW-0472">Membrane</keyword>
<comment type="pathway">
    <text evidence="1">Lipid metabolism.</text>
</comment>
<comment type="cofactor">
    <cofactor evidence="11">
        <name>pyruvate</name>
        <dbReference type="ChEBI" id="CHEBI:15361"/>
    </cofactor>
    <text evidence="11">Binds 1 pyruvoyl group covalently per subunit.</text>
</comment>
<name>A0A1G8CU18_9FLAO</name>
<feature type="site" description="Cleavage (non-hydrolytic); by autocatalysis" evidence="11">
    <location>
        <begin position="283"/>
        <end position="284"/>
    </location>
</feature>
<evidence type="ECO:0000256" key="9">
    <source>
        <dbReference type="ARBA" id="ARBA00023264"/>
    </source>
</evidence>
<feature type="chain" id="PRO_5023301262" description="Phosphatidylserine decarboxylase alpha chain" evidence="11">
    <location>
        <begin position="284"/>
        <end position="326"/>
    </location>
</feature>
<keyword evidence="13" id="KW-1185">Reference proteome</keyword>
<dbReference type="Proteomes" id="UP000199274">
    <property type="component" value="Unassembled WGS sequence"/>
</dbReference>
<dbReference type="PANTHER" id="PTHR10067">
    <property type="entry name" value="PHOSPHATIDYLSERINE DECARBOXYLASE"/>
    <property type="match status" value="1"/>
</dbReference>
<dbReference type="EMBL" id="FNDB01000008">
    <property type="protein sequence ID" value="SDH48966.1"/>
    <property type="molecule type" value="Genomic_DNA"/>
</dbReference>
<organism evidence="12 13">
    <name type="scientific">Flavobacterium omnivorum</name>
    <dbReference type="NCBI Taxonomy" id="178355"/>
    <lineage>
        <taxon>Bacteria</taxon>
        <taxon>Pseudomonadati</taxon>
        <taxon>Bacteroidota</taxon>
        <taxon>Flavobacteriia</taxon>
        <taxon>Flavobacteriales</taxon>
        <taxon>Flavobacteriaceae</taxon>
        <taxon>Flavobacterium</taxon>
    </lineage>
</organism>
<feature type="active site" description="Charge relay system; for autoendoproteolytic cleavage activity" evidence="11">
    <location>
        <position position="198"/>
    </location>
</feature>
<evidence type="ECO:0000256" key="3">
    <source>
        <dbReference type="ARBA" id="ARBA00022793"/>
    </source>
</evidence>
<comment type="catalytic activity">
    <reaction evidence="11">
        <text>a 1,2-diacyl-sn-glycero-3-phospho-L-serine + H(+) = a 1,2-diacyl-sn-glycero-3-phosphoethanolamine + CO2</text>
        <dbReference type="Rhea" id="RHEA:20828"/>
        <dbReference type="ChEBI" id="CHEBI:15378"/>
        <dbReference type="ChEBI" id="CHEBI:16526"/>
        <dbReference type="ChEBI" id="CHEBI:57262"/>
        <dbReference type="ChEBI" id="CHEBI:64612"/>
        <dbReference type="EC" id="4.1.1.65"/>
    </reaction>
</comment>
<keyword evidence="8 11" id="KW-0456">Lyase</keyword>
<dbReference type="Pfam" id="PF02666">
    <property type="entry name" value="PS_Dcarbxylase"/>
    <property type="match status" value="1"/>
</dbReference>
<dbReference type="NCBIfam" id="NF001941">
    <property type="entry name" value="PRK00723.1"/>
    <property type="match status" value="1"/>
</dbReference>
<evidence type="ECO:0000256" key="11">
    <source>
        <dbReference type="HAMAP-Rule" id="MF_00663"/>
    </source>
</evidence>
<evidence type="ECO:0000256" key="8">
    <source>
        <dbReference type="ARBA" id="ARBA00023239"/>
    </source>
</evidence>
<keyword evidence="11" id="KW-1003">Cell membrane</keyword>
<feature type="modified residue" description="Pyruvic acid (Ser); by autocatalysis" evidence="11">
    <location>
        <position position="284"/>
    </location>
</feature>
<dbReference type="GO" id="GO:0005886">
    <property type="term" value="C:plasma membrane"/>
    <property type="evidence" value="ECO:0007669"/>
    <property type="project" value="UniProtKB-SubCell"/>
</dbReference>
<evidence type="ECO:0000256" key="1">
    <source>
        <dbReference type="ARBA" id="ARBA00005189"/>
    </source>
</evidence>